<feature type="domain" description="TGF-beta family profile" evidence="3">
    <location>
        <begin position="231"/>
        <end position="336"/>
    </location>
</feature>
<comment type="subcellular location">
    <subcellularLocation>
        <location evidence="1">Secreted</location>
    </subcellularLocation>
</comment>
<dbReference type="InterPro" id="IPR001839">
    <property type="entry name" value="TGF-b_C"/>
</dbReference>
<evidence type="ECO:0000259" key="3">
    <source>
        <dbReference type="PROSITE" id="PS51362"/>
    </source>
</evidence>
<dbReference type="PROSITE" id="PS51362">
    <property type="entry name" value="TGF_BETA_2"/>
    <property type="match status" value="1"/>
</dbReference>
<dbReference type="GO" id="GO:0005125">
    <property type="term" value="F:cytokine activity"/>
    <property type="evidence" value="ECO:0007669"/>
    <property type="project" value="TreeGrafter"/>
</dbReference>
<dbReference type="SMART" id="SM00204">
    <property type="entry name" value="TGFB"/>
    <property type="match status" value="1"/>
</dbReference>
<dbReference type="PANTHER" id="PTHR11848">
    <property type="entry name" value="TGF-BETA FAMILY"/>
    <property type="match status" value="1"/>
</dbReference>
<dbReference type="EMBL" id="KJ859677">
    <property type="protein sequence ID" value="AID46818.1"/>
    <property type="molecule type" value="Genomic_DNA"/>
</dbReference>
<dbReference type="GO" id="GO:0008083">
    <property type="term" value="F:growth factor activity"/>
    <property type="evidence" value="ECO:0007669"/>
    <property type="project" value="InterPro"/>
</dbReference>
<organism evidence="4 5">
    <name type="scientific">Penguinpox virus</name>
    <dbReference type="NCBI Taxonomy" id="648998"/>
    <lineage>
        <taxon>Viruses</taxon>
        <taxon>Varidnaviria</taxon>
        <taxon>Bamfordvirae</taxon>
        <taxon>Nucleocytoviricota</taxon>
        <taxon>Pokkesviricetes</taxon>
        <taxon>Chitovirales</taxon>
        <taxon>Poxviridae</taxon>
        <taxon>Chordopoxvirinae</taxon>
        <taxon>Avipoxvirus</taxon>
        <taxon>Avipoxvirus penguinpox</taxon>
    </lineage>
</organism>
<keyword evidence="5" id="KW-1185">Reference proteome</keyword>
<dbReference type="KEGG" id="vg:19738087"/>
<gene>
    <name evidence="4" type="ORF">pepv_083</name>
</gene>
<dbReference type="GeneID" id="19738087"/>
<accession>A0A068EHH7</accession>
<dbReference type="Pfam" id="PF00019">
    <property type="entry name" value="TGF_beta"/>
    <property type="match status" value="1"/>
</dbReference>
<dbReference type="SUPFAM" id="SSF57501">
    <property type="entry name" value="Cystine-knot cytokines"/>
    <property type="match status" value="1"/>
</dbReference>
<proteinExistence type="predicted"/>
<dbReference type="GO" id="GO:0005615">
    <property type="term" value="C:extracellular space"/>
    <property type="evidence" value="ECO:0007669"/>
    <property type="project" value="TreeGrafter"/>
</dbReference>
<dbReference type="Proteomes" id="UP000140838">
    <property type="component" value="Genome"/>
</dbReference>
<dbReference type="Gene3D" id="2.10.90.10">
    <property type="entry name" value="Cystine-knot cytokines"/>
    <property type="match status" value="1"/>
</dbReference>
<name>A0A068EHH7_9POXV</name>
<evidence type="ECO:0000256" key="1">
    <source>
        <dbReference type="ARBA" id="ARBA00004613"/>
    </source>
</evidence>
<reference evidence="4 5" key="1">
    <citation type="journal article" date="2014" name="BMC Genomics">
        <title>The complete genome sequences of poxviruses isolated from a penguin and a pigeon in South Africa and comparison to other sequenced avipoxviruses.</title>
        <authorList>
            <person name="Offerman K."/>
            <person name="Carulei O."/>
            <person name="van der Walt A.P."/>
            <person name="Douglass N."/>
            <person name="Williamson A.L."/>
        </authorList>
    </citation>
    <scope>NUCLEOTIDE SEQUENCE [LARGE SCALE GENOMIC DNA]</scope>
    <source>
        <strain evidence="4">PSan92</strain>
    </source>
</reference>
<evidence type="ECO:0000313" key="4">
    <source>
        <dbReference type="EMBL" id="AID46818.1"/>
    </source>
</evidence>
<sequence length="336" mass="39167">MIRYHLILVIGLCLIYSAIGHDKLSSVKDLILSMIGESEEEMLYDGHYDTIVEVPENYKNKPSIDLHGIYGSGKYMNTVYFDTRDIYFVNRILNVSICVYLNAQHEEIILKVICNCSNNKICGTRDYHILPNDKWYCILLTKNMSKQAIHNKNCNYTVIASDNIINRDRHVFLEYYVNEPEIEDDRHYLVTANNDKYRDMSVAELIKKLLGVSDIEEELYSDDNVDYSFDIKKRSIQDSNYCKIYRKYINFRDIGLKWILHPPGIDYGYCVGECTSFAYTDSFLYSLLAFHYIDGIELKQCCSIQDMDDLIVHYRVGRTPKTSVLYKVSVKSCKCV</sequence>
<protein>
    <submittedName>
        <fullName evidence="4">Transforming growth factor B</fullName>
    </submittedName>
</protein>
<evidence type="ECO:0000313" key="5">
    <source>
        <dbReference type="Proteomes" id="UP000140838"/>
    </source>
</evidence>
<dbReference type="InterPro" id="IPR029034">
    <property type="entry name" value="Cystine-knot_cytokine"/>
</dbReference>
<evidence type="ECO:0000256" key="2">
    <source>
        <dbReference type="ARBA" id="ARBA00022525"/>
    </source>
</evidence>
<dbReference type="RefSeq" id="YP_009046076.1">
    <property type="nucleotide sequence ID" value="NC_024446.1"/>
</dbReference>
<dbReference type="InterPro" id="IPR015615">
    <property type="entry name" value="TGF-beta-rel"/>
</dbReference>
<keyword evidence="2" id="KW-0964">Secreted</keyword>